<accession>A0A1J7K5H3</accession>
<feature type="region of interest" description="Disordered" evidence="1">
    <location>
        <begin position="84"/>
        <end position="259"/>
    </location>
</feature>
<evidence type="ECO:0000256" key="1">
    <source>
        <dbReference type="SAM" id="MobiDB-lite"/>
    </source>
</evidence>
<name>A0A1J7K5H3_9PEZI</name>
<feature type="compositionally biased region" description="Polar residues" evidence="1">
    <location>
        <begin position="238"/>
        <end position="255"/>
    </location>
</feature>
<feature type="compositionally biased region" description="Basic and acidic residues" evidence="1">
    <location>
        <begin position="210"/>
        <end position="227"/>
    </location>
</feature>
<sequence length="317" mass="35773">MEVMEPQGDKDWSKTQSAIGDMIESSAQGITETKLVRRDPAEVKAFWNDVRRKLWIDEAEIYSDEDTPDPEVSVASVGEPFSDGHFGDGRSPSSELCHIAEGPLMGVAAPKSNDDDADWTSEYFSEDSMSENSRDHEDNRSTDSSFNRDWIGNYSHLNPDWINDSSHFNRDWTGDDDRTQHGSDNDSEHEDQQSNDAATPTANQATTTPREVDEQQQDRRDEGDARSLRLLKRGRTPSAEQAESAQGPPTNQNRTSWKRLRSGFKTWPLRSKLGTKLSDTNYQIKTNKTWPNSVVRSSKKAWRKVKGMLGGSKSTKR</sequence>
<dbReference type="InParanoid" id="A0A1J7K5H3"/>
<feature type="compositionally biased region" description="Basic and acidic residues" evidence="1">
    <location>
        <begin position="132"/>
        <end position="141"/>
    </location>
</feature>
<feature type="compositionally biased region" description="Acidic residues" evidence="1">
    <location>
        <begin position="115"/>
        <end position="129"/>
    </location>
</feature>
<evidence type="ECO:0000313" key="2">
    <source>
        <dbReference type="EMBL" id="OIW35474.1"/>
    </source>
</evidence>
<proteinExistence type="predicted"/>
<organism evidence="2 3">
    <name type="scientific">Coniochaeta ligniaria NRRL 30616</name>
    <dbReference type="NCBI Taxonomy" id="1408157"/>
    <lineage>
        <taxon>Eukaryota</taxon>
        <taxon>Fungi</taxon>
        <taxon>Dikarya</taxon>
        <taxon>Ascomycota</taxon>
        <taxon>Pezizomycotina</taxon>
        <taxon>Sordariomycetes</taxon>
        <taxon>Sordariomycetidae</taxon>
        <taxon>Coniochaetales</taxon>
        <taxon>Coniochaetaceae</taxon>
        <taxon>Coniochaeta</taxon>
    </lineage>
</organism>
<dbReference type="AlphaFoldDB" id="A0A1J7K5H3"/>
<keyword evidence="3" id="KW-1185">Reference proteome</keyword>
<reference evidence="2 3" key="1">
    <citation type="submission" date="2016-10" db="EMBL/GenBank/DDBJ databases">
        <title>Draft genome sequence of Coniochaeta ligniaria NRRL30616, a lignocellulolytic fungus for bioabatement of inhibitors in plant biomass hydrolysates.</title>
        <authorList>
            <consortium name="DOE Joint Genome Institute"/>
            <person name="Jimenez D.J."/>
            <person name="Hector R.E."/>
            <person name="Riley R."/>
            <person name="Sun H."/>
            <person name="Grigoriev I.V."/>
            <person name="Van Elsas J.D."/>
            <person name="Nichols N.N."/>
        </authorList>
    </citation>
    <scope>NUCLEOTIDE SEQUENCE [LARGE SCALE GENOMIC DNA]</scope>
    <source>
        <strain evidence="2 3">NRRL 30616</strain>
    </source>
</reference>
<gene>
    <name evidence="2" type="ORF">CONLIGDRAFT_676392</name>
</gene>
<feature type="region of interest" description="Disordered" evidence="1">
    <location>
        <begin position="295"/>
        <end position="317"/>
    </location>
</feature>
<feature type="compositionally biased region" description="Basic and acidic residues" evidence="1">
    <location>
        <begin position="167"/>
        <end position="192"/>
    </location>
</feature>
<feature type="compositionally biased region" description="Basic residues" evidence="1">
    <location>
        <begin position="297"/>
        <end position="306"/>
    </location>
</feature>
<protein>
    <submittedName>
        <fullName evidence="2">Uncharacterized protein</fullName>
    </submittedName>
</protein>
<evidence type="ECO:0000313" key="3">
    <source>
        <dbReference type="Proteomes" id="UP000182658"/>
    </source>
</evidence>
<dbReference type="EMBL" id="KV875093">
    <property type="protein sequence ID" value="OIW35474.1"/>
    <property type="molecule type" value="Genomic_DNA"/>
</dbReference>
<feature type="compositionally biased region" description="Low complexity" evidence="1">
    <location>
        <begin position="197"/>
        <end position="209"/>
    </location>
</feature>
<dbReference type="Proteomes" id="UP000182658">
    <property type="component" value="Unassembled WGS sequence"/>
</dbReference>